<dbReference type="GO" id="GO:0031418">
    <property type="term" value="F:L-ascorbic acid binding"/>
    <property type="evidence" value="ECO:0007669"/>
    <property type="project" value="InterPro"/>
</dbReference>
<dbReference type="InterPro" id="IPR006620">
    <property type="entry name" value="Pro_4_hyd_alph"/>
</dbReference>
<keyword evidence="3" id="KW-0223">Dioxygenase</keyword>
<dbReference type="Gene3D" id="2.60.120.620">
    <property type="entry name" value="q2cbj1_9rhob like domain"/>
    <property type="match status" value="1"/>
</dbReference>
<proteinExistence type="inferred from homology"/>
<feature type="domain" description="Fe2OG dioxygenase" evidence="6">
    <location>
        <begin position="78"/>
        <end position="176"/>
    </location>
</feature>
<dbReference type="NCBIfam" id="NF003974">
    <property type="entry name" value="PRK05467.1-3"/>
    <property type="match status" value="1"/>
</dbReference>
<name>A0A3B0X624_9ZZZZ</name>
<reference evidence="7" key="1">
    <citation type="submission" date="2018-06" db="EMBL/GenBank/DDBJ databases">
        <authorList>
            <person name="Zhirakovskaya E."/>
        </authorList>
    </citation>
    <scope>NUCLEOTIDE SEQUENCE</scope>
</reference>
<dbReference type="GO" id="GO:0006879">
    <property type="term" value="P:intracellular iron ion homeostasis"/>
    <property type="evidence" value="ECO:0007669"/>
    <property type="project" value="TreeGrafter"/>
</dbReference>
<dbReference type="InterPro" id="IPR005123">
    <property type="entry name" value="Oxoglu/Fe-dep_dioxygenase_dom"/>
</dbReference>
<evidence type="ECO:0000256" key="5">
    <source>
        <dbReference type="ARBA" id="ARBA00023004"/>
    </source>
</evidence>
<evidence type="ECO:0000259" key="6">
    <source>
        <dbReference type="PROSITE" id="PS51471"/>
    </source>
</evidence>
<dbReference type="GO" id="GO:0016706">
    <property type="term" value="F:2-oxoglutarate-dependent dioxygenase activity"/>
    <property type="evidence" value="ECO:0007669"/>
    <property type="project" value="InterPro"/>
</dbReference>
<keyword evidence="4" id="KW-0560">Oxidoreductase</keyword>
<feature type="non-terminal residue" evidence="7">
    <location>
        <position position="212"/>
    </location>
</feature>
<keyword evidence="2" id="KW-0479">Metal-binding</keyword>
<dbReference type="GO" id="GO:0006974">
    <property type="term" value="P:DNA damage response"/>
    <property type="evidence" value="ECO:0007669"/>
    <property type="project" value="TreeGrafter"/>
</dbReference>
<dbReference type="HAMAP" id="MF_00657">
    <property type="entry name" value="Hydroxyl_YbiX"/>
    <property type="match status" value="1"/>
</dbReference>
<dbReference type="Pfam" id="PF13640">
    <property type="entry name" value="2OG-FeII_Oxy_3"/>
    <property type="match status" value="1"/>
</dbReference>
<sequence>MLVTIPNVLTTEDISVIQDLMSTANFHEGTTSAGSEAKRVKNNHEMFISEAEMQRLNNLLMGKLIKNPTYIAAAFAAKIAAPYYAKYSKGMSYGNHVDDPVMGPANQRYRSDISITVFLNAPDNYDGGELIINTAFGEQKVKLNAGDAVLYPSSSTHRVAEVTRGERLVAITWLQSTVRDPAKREILYNLSQARETLMKSLPESTELELLSN</sequence>
<dbReference type="SMART" id="SM00702">
    <property type="entry name" value="P4Hc"/>
    <property type="match status" value="1"/>
</dbReference>
<dbReference type="InterPro" id="IPR044862">
    <property type="entry name" value="Pro_4_hyd_alph_FE2OG_OXY"/>
</dbReference>
<dbReference type="AlphaFoldDB" id="A0A3B0X624"/>
<dbReference type="PROSITE" id="PS51471">
    <property type="entry name" value="FE2OG_OXY"/>
    <property type="match status" value="1"/>
</dbReference>
<dbReference type="GO" id="GO:0005506">
    <property type="term" value="F:iron ion binding"/>
    <property type="evidence" value="ECO:0007669"/>
    <property type="project" value="InterPro"/>
</dbReference>
<evidence type="ECO:0000256" key="2">
    <source>
        <dbReference type="ARBA" id="ARBA00022723"/>
    </source>
</evidence>
<dbReference type="EMBL" id="UOFD01000042">
    <property type="protein sequence ID" value="VAW52196.1"/>
    <property type="molecule type" value="Genomic_DNA"/>
</dbReference>
<dbReference type="NCBIfam" id="NF003975">
    <property type="entry name" value="PRK05467.1-4"/>
    <property type="match status" value="1"/>
</dbReference>
<organism evidence="7">
    <name type="scientific">hydrothermal vent metagenome</name>
    <dbReference type="NCBI Taxonomy" id="652676"/>
    <lineage>
        <taxon>unclassified sequences</taxon>
        <taxon>metagenomes</taxon>
        <taxon>ecological metagenomes</taxon>
    </lineage>
</organism>
<dbReference type="PANTHER" id="PTHR41536">
    <property type="entry name" value="PKHD-TYPE HYDROXYLASE YBIX"/>
    <property type="match status" value="1"/>
</dbReference>
<evidence type="ECO:0000256" key="3">
    <source>
        <dbReference type="ARBA" id="ARBA00022964"/>
    </source>
</evidence>
<accession>A0A3B0X624</accession>
<keyword evidence="5" id="KW-0408">Iron</keyword>
<dbReference type="InterPro" id="IPR023550">
    <property type="entry name" value="PKHD_hydroxylase"/>
</dbReference>
<comment type="cofactor">
    <cofactor evidence="1">
        <name>L-ascorbate</name>
        <dbReference type="ChEBI" id="CHEBI:38290"/>
    </cofactor>
</comment>
<evidence type="ECO:0000313" key="7">
    <source>
        <dbReference type="EMBL" id="VAW52196.1"/>
    </source>
</evidence>
<gene>
    <name evidence="7" type="ORF">MNBD_GAMMA06-221</name>
</gene>
<evidence type="ECO:0000256" key="1">
    <source>
        <dbReference type="ARBA" id="ARBA00001961"/>
    </source>
</evidence>
<dbReference type="PANTHER" id="PTHR41536:SF1">
    <property type="entry name" value="PKHD-TYPE HYDROXYLASE YBIX"/>
    <property type="match status" value="1"/>
</dbReference>
<protein>
    <submittedName>
        <fullName evidence="7">Iron-uptake factor PiuC</fullName>
    </submittedName>
</protein>
<evidence type="ECO:0000256" key="4">
    <source>
        <dbReference type="ARBA" id="ARBA00023002"/>
    </source>
</evidence>